<dbReference type="InterPro" id="IPR007123">
    <property type="entry name" value="Gelsolin-like_dom"/>
</dbReference>
<evidence type="ECO:0000256" key="10">
    <source>
        <dbReference type="ARBA" id="ARBA00023034"/>
    </source>
</evidence>
<keyword evidence="5" id="KW-0813">Transport</keyword>
<dbReference type="InterPro" id="IPR036174">
    <property type="entry name" value="Znf_Sec23_Sec24_sf"/>
</dbReference>
<comment type="subcellular location">
    <subcellularLocation>
        <location evidence="2">Cytoplasm</location>
    </subcellularLocation>
    <subcellularLocation>
        <location evidence="3">Endoplasmic reticulum membrane</location>
    </subcellularLocation>
    <subcellularLocation>
        <location evidence="1">Golgi apparatus membrane</location>
    </subcellularLocation>
</comment>
<evidence type="ECO:0000256" key="9">
    <source>
        <dbReference type="ARBA" id="ARBA00022927"/>
    </source>
</evidence>
<dbReference type="InterPro" id="IPR012990">
    <property type="entry name" value="Beta-sandwich_Sec23_24"/>
</dbReference>
<dbReference type="GO" id="GO:0005789">
    <property type="term" value="C:endoplasmic reticulum membrane"/>
    <property type="evidence" value="ECO:0007669"/>
    <property type="project" value="UniProtKB-SubCell"/>
</dbReference>
<proteinExistence type="inferred from homology"/>
<evidence type="ECO:0000256" key="2">
    <source>
        <dbReference type="ARBA" id="ARBA00004496"/>
    </source>
</evidence>
<dbReference type="SUPFAM" id="SSF82754">
    <property type="entry name" value="C-terminal, gelsolin-like domain of Sec23/24"/>
    <property type="match status" value="1"/>
</dbReference>
<name>A0A0G4F9A2_9ALVE</name>
<evidence type="ECO:0000256" key="11">
    <source>
        <dbReference type="ARBA" id="ARBA00023136"/>
    </source>
</evidence>
<dbReference type="InterPro" id="IPR006896">
    <property type="entry name" value="Sec23/24_trunk_dom"/>
</dbReference>
<sequence>MYNQGTGGYPGYPAQNYNQGQYDQQQGGQQYYGDYDQQQQQPPQGGGGGGALTNPFGGGPAAPITSPFGAGAPPPPTASAGYSQSRMAVPPPPTAKQQAERQQQQAQQQYIEPPPSGPSQHHTAAAGGAGRYSQYYREQNVSYPDVASPQNQPAAPDPFAEQRLKECADFSAPPHFVRSTLGKLPNSQSLKQKLHIPISLSFQPLAPVPQGYPETPSVSFGSLGTVVRCKRCRTYINPFVQWEANGRRWLCNLCGYVNETPSFYYCSLDDTARRSDRFERPELCNGSVEYIAPGEYMVRPPQPPVFVFVIEATISSVQSGLLQAAVASIKECFQSGHMPGMQPNNSRCQIGIITFDSAVHFYSLDQSQQLPQMLVVPDLDDLFLPTLPENLVVNAKESETVITSLLDMLPNMFAKTKAQESCLGSAMKAAYMAMKHVGGKMLVFASSLPTVGELPLKGSRDNPRLLNTDKEVELLRPVDDNHKHFAVEMTRVQISLELFCAATQYMDVASLAPLVKFTSGELHYYPSFNIHTLGEKLRGELWRVLTREMGWEAVMRIRVSKGWRIANFYGHLYIRGMDLLVVPNCHADQTFSVGLEMEEAVVQDPVVCVQCALLYTNSSGERRIRVHTICVPVTQSFSDISASIDVQATATGLCHQAIETAIKSKMSDGQSFLSGLCGQIIGAQGTPGQGNQEVVRLLPLYVLGMLKSLAFRATNDVPADLRVYHWTRLETLPVVMMAAFFYPRLLSVHNLAGEEGNKDESGRVALPQQLNLSVERMTQDGAFLVEDGEQMMMWIGRAVSTSWLQSVFGVPAIEQLHPETAESQIGSSGDPTGTKVANVLTEVRAQREPPYMKLWVIRQGDPVEPRFFAALIEDRHQGLGLPLSYAEFLQKIGTRPPAQAAPAPVGAAGAAHAGAAAGYYNQTRAY</sequence>
<dbReference type="Pfam" id="PF08033">
    <property type="entry name" value="Sec23_BS"/>
    <property type="match status" value="1"/>
</dbReference>
<feature type="compositionally biased region" description="Gly residues" evidence="12">
    <location>
        <begin position="1"/>
        <end position="10"/>
    </location>
</feature>
<feature type="compositionally biased region" description="Low complexity" evidence="12">
    <location>
        <begin position="95"/>
        <end position="109"/>
    </location>
</feature>
<dbReference type="InterPro" id="IPR036175">
    <property type="entry name" value="Sec23/24_helical_dom_sf"/>
</dbReference>
<dbReference type="GO" id="GO:0070971">
    <property type="term" value="C:endoplasmic reticulum exit site"/>
    <property type="evidence" value="ECO:0007669"/>
    <property type="project" value="TreeGrafter"/>
</dbReference>
<keyword evidence="10" id="KW-0333">Golgi apparatus</keyword>
<dbReference type="Pfam" id="PF00626">
    <property type="entry name" value="Gelsolin"/>
    <property type="match status" value="1"/>
</dbReference>
<dbReference type="InterPro" id="IPR006900">
    <property type="entry name" value="Sec23/24_helical_dom"/>
</dbReference>
<keyword evidence="11" id="KW-0472">Membrane</keyword>
<evidence type="ECO:0000313" key="18">
    <source>
        <dbReference type="EMBL" id="CEM09308.1"/>
    </source>
</evidence>
<keyword evidence="8" id="KW-0931">ER-Golgi transport</keyword>
<dbReference type="PANTHER" id="PTHR13803:SF39">
    <property type="entry name" value="SECRETORY 24AB, ISOFORM A"/>
    <property type="match status" value="1"/>
</dbReference>
<dbReference type="Gene3D" id="2.30.30.380">
    <property type="entry name" value="Zn-finger domain of Sec23/24"/>
    <property type="match status" value="1"/>
</dbReference>
<dbReference type="InterPro" id="IPR006895">
    <property type="entry name" value="Znf_Sec23_Sec24"/>
</dbReference>
<feature type="compositionally biased region" description="Gly residues" evidence="12">
    <location>
        <begin position="44"/>
        <end position="60"/>
    </location>
</feature>
<feature type="domain" description="Sec23/Sec24 trunk" evidence="15">
    <location>
        <begin position="301"/>
        <end position="544"/>
    </location>
</feature>
<evidence type="ECO:0000256" key="1">
    <source>
        <dbReference type="ARBA" id="ARBA00004394"/>
    </source>
</evidence>
<dbReference type="GO" id="GO:0000139">
    <property type="term" value="C:Golgi membrane"/>
    <property type="evidence" value="ECO:0007669"/>
    <property type="project" value="UniProtKB-SubCell"/>
</dbReference>
<dbReference type="Gene3D" id="1.20.120.730">
    <property type="entry name" value="Sec23/Sec24 helical domain"/>
    <property type="match status" value="1"/>
</dbReference>
<feature type="domain" description="Sec23/Sec24 beta-sandwich" evidence="17">
    <location>
        <begin position="550"/>
        <end position="634"/>
    </location>
</feature>
<dbReference type="InterPro" id="IPR029006">
    <property type="entry name" value="ADF-H/Gelsolin-like_dom_sf"/>
</dbReference>
<dbReference type="GO" id="GO:0030127">
    <property type="term" value="C:COPII vesicle coat"/>
    <property type="evidence" value="ECO:0007669"/>
    <property type="project" value="InterPro"/>
</dbReference>
<evidence type="ECO:0000259" key="17">
    <source>
        <dbReference type="Pfam" id="PF08033"/>
    </source>
</evidence>
<reference evidence="18" key="1">
    <citation type="submission" date="2014-11" db="EMBL/GenBank/DDBJ databases">
        <authorList>
            <person name="Otto D Thomas"/>
            <person name="Naeem Raeece"/>
        </authorList>
    </citation>
    <scope>NUCLEOTIDE SEQUENCE</scope>
</reference>
<dbReference type="EMBL" id="CDMZ01000215">
    <property type="protein sequence ID" value="CEM09308.1"/>
    <property type="molecule type" value="Genomic_DNA"/>
</dbReference>
<dbReference type="Gene3D" id="2.60.40.1670">
    <property type="entry name" value="beta-sandwich domain of Sec23/24"/>
    <property type="match status" value="1"/>
</dbReference>
<evidence type="ECO:0000256" key="12">
    <source>
        <dbReference type="SAM" id="MobiDB-lite"/>
    </source>
</evidence>
<dbReference type="SUPFAM" id="SSF81995">
    <property type="entry name" value="beta-sandwich domain of Sec23/24"/>
    <property type="match status" value="1"/>
</dbReference>
<dbReference type="SUPFAM" id="SSF81811">
    <property type="entry name" value="Helical domain of Sec23/24"/>
    <property type="match status" value="1"/>
</dbReference>
<dbReference type="Pfam" id="PF04811">
    <property type="entry name" value="Sec23_trunk"/>
    <property type="match status" value="1"/>
</dbReference>
<comment type="similarity">
    <text evidence="4">Belongs to the SEC23/SEC24 family. SEC24 subfamily.</text>
</comment>
<dbReference type="InterPro" id="IPR036180">
    <property type="entry name" value="Gelsolin-like_dom_sf"/>
</dbReference>
<accession>A0A0G4F9A2</accession>
<organism evidence="18">
    <name type="scientific">Chromera velia CCMP2878</name>
    <dbReference type="NCBI Taxonomy" id="1169474"/>
    <lineage>
        <taxon>Eukaryota</taxon>
        <taxon>Sar</taxon>
        <taxon>Alveolata</taxon>
        <taxon>Colpodellida</taxon>
        <taxon>Chromeraceae</taxon>
        <taxon>Chromera</taxon>
    </lineage>
</organism>
<evidence type="ECO:0000256" key="8">
    <source>
        <dbReference type="ARBA" id="ARBA00022892"/>
    </source>
</evidence>
<dbReference type="VEuPathDB" id="CryptoDB:Cvel_15857"/>
<dbReference type="SUPFAM" id="SSF53300">
    <property type="entry name" value="vWA-like"/>
    <property type="match status" value="1"/>
</dbReference>
<feature type="domain" description="Gelsolin-like" evidence="13">
    <location>
        <begin position="766"/>
        <end position="818"/>
    </location>
</feature>
<dbReference type="Gene3D" id="3.40.50.410">
    <property type="entry name" value="von Willebrand factor, type A domain"/>
    <property type="match status" value="1"/>
</dbReference>
<evidence type="ECO:0000259" key="14">
    <source>
        <dbReference type="Pfam" id="PF04810"/>
    </source>
</evidence>
<feature type="domain" description="Zinc finger Sec23/Sec24-type" evidence="14">
    <location>
        <begin position="227"/>
        <end position="264"/>
    </location>
</feature>
<dbReference type="GO" id="GO:0000149">
    <property type="term" value="F:SNARE binding"/>
    <property type="evidence" value="ECO:0007669"/>
    <property type="project" value="TreeGrafter"/>
</dbReference>
<dbReference type="Pfam" id="PF04815">
    <property type="entry name" value="Sec23_helical"/>
    <property type="match status" value="1"/>
</dbReference>
<evidence type="ECO:0000256" key="6">
    <source>
        <dbReference type="ARBA" id="ARBA00022490"/>
    </source>
</evidence>
<feature type="compositionally biased region" description="Low complexity" evidence="12">
    <location>
        <begin position="15"/>
        <end position="43"/>
    </location>
</feature>
<dbReference type="PhylomeDB" id="A0A0G4F9A2"/>
<dbReference type="GO" id="GO:0006886">
    <property type="term" value="P:intracellular protein transport"/>
    <property type="evidence" value="ECO:0007669"/>
    <property type="project" value="InterPro"/>
</dbReference>
<evidence type="ECO:0000256" key="5">
    <source>
        <dbReference type="ARBA" id="ARBA00022448"/>
    </source>
</evidence>
<dbReference type="AlphaFoldDB" id="A0A0G4F9A2"/>
<feature type="domain" description="Sec23/Sec24 helical" evidence="16">
    <location>
        <begin position="645"/>
        <end position="734"/>
    </location>
</feature>
<dbReference type="InterPro" id="IPR050550">
    <property type="entry name" value="SEC23_SEC24_subfamily"/>
</dbReference>
<evidence type="ECO:0000256" key="3">
    <source>
        <dbReference type="ARBA" id="ARBA00004586"/>
    </source>
</evidence>
<dbReference type="Pfam" id="PF04810">
    <property type="entry name" value="zf-Sec23_Sec24"/>
    <property type="match status" value="1"/>
</dbReference>
<evidence type="ECO:0000259" key="16">
    <source>
        <dbReference type="Pfam" id="PF04815"/>
    </source>
</evidence>
<evidence type="ECO:0000259" key="13">
    <source>
        <dbReference type="Pfam" id="PF00626"/>
    </source>
</evidence>
<dbReference type="Gene3D" id="3.40.20.10">
    <property type="entry name" value="Severin"/>
    <property type="match status" value="1"/>
</dbReference>
<dbReference type="GO" id="GO:0090110">
    <property type="term" value="P:COPII-coated vesicle cargo loading"/>
    <property type="evidence" value="ECO:0007669"/>
    <property type="project" value="TreeGrafter"/>
</dbReference>
<dbReference type="GO" id="GO:0008270">
    <property type="term" value="F:zinc ion binding"/>
    <property type="evidence" value="ECO:0007669"/>
    <property type="project" value="InterPro"/>
</dbReference>
<keyword evidence="7" id="KW-0256">Endoplasmic reticulum</keyword>
<dbReference type="PANTHER" id="PTHR13803">
    <property type="entry name" value="SEC24-RELATED PROTEIN"/>
    <property type="match status" value="1"/>
</dbReference>
<dbReference type="SUPFAM" id="SSF82919">
    <property type="entry name" value="Zn-finger domain of Sec23/24"/>
    <property type="match status" value="1"/>
</dbReference>
<feature type="region of interest" description="Disordered" evidence="12">
    <location>
        <begin position="1"/>
        <end position="127"/>
    </location>
</feature>
<evidence type="ECO:0000256" key="7">
    <source>
        <dbReference type="ARBA" id="ARBA00022824"/>
    </source>
</evidence>
<evidence type="ECO:0000259" key="15">
    <source>
        <dbReference type="Pfam" id="PF04811"/>
    </source>
</evidence>
<dbReference type="InterPro" id="IPR036465">
    <property type="entry name" value="vWFA_dom_sf"/>
</dbReference>
<protein>
    <submittedName>
        <fullName evidence="18">Uncharacterized protein</fullName>
    </submittedName>
</protein>
<gene>
    <name evidence="18" type="ORF">Cvel_15857</name>
</gene>
<evidence type="ECO:0000256" key="4">
    <source>
        <dbReference type="ARBA" id="ARBA00008334"/>
    </source>
</evidence>
<keyword evidence="6" id="KW-0963">Cytoplasm</keyword>
<keyword evidence="9" id="KW-0653">Protein transport</keyword>